<sequence>MADLSHIYGACACERNKYNIAIPAEAASLIQVFWDNTAYSRRVQAAPTTAWLRVPLDWFSSQTESYYPDESHSSIKRTFHTPSADPNSPPTRRQFCGYCGSHLTQWNEAVHHDYTSTNSDGYLDVTLGSLFSESVDRLEALKILSDPDTDEESVVSGEDSGTIAGGFLNNEDHIPTNESSVGVVDAPRRVLRSTQPHQTVLRAINQPPHNVQNRGLPYFENMIQNSRLGRIRHRTGGYTSGDGTKTVRWEVTEIGGRDGEPMPDVPGGQLNKRAKLDL</sequence>
<evidence type="ECO:0000313" key="3">
    <source>
        <dbReference type="Proteomes" id="UP000016933"/>
    </source>
</evidence>
<reference evidence="2 3" key="2">
    <citation type="journal article" date="2012" name="PLoS Pathog.">
        <title>Diverse lifestyles and strategies of plant pathogenesis encoded in the genomes of eighteen Dothideomycetes fungi.</title>
        <authorList>
            <person name="Ohm R.A."/>
            <person name="Feau N."/>
            <person name="Henrissat B."/>
            <person name="Schoch C.L."/>
            <person name="Horwitz B.A."/>
            <person name="Barry K.W."/>
            <person name="Condon B.J."/>
            <person name="Copeland A.C."/>
            <person name="Dhillon B."/>
            <person name="Glaser F."/>
            <person name="Hesse C.N."/>
            <person name="Kosti I."/>
            <person name="LaButti K."/>
            <person name="Lindquist E.A."/>
            <person name="Lucas S."/>
            <person name="Salamov A.A."/>
            <person name="Bradshaw R.E."/>
            <person name="Ciuffetti L."/>
            <person name="Hamelin R.C."/>
            <person name="Kema G.H.J."/>
            <person name="Lawrence C."/>
            <person name="Scott J.A."/>
            <person name="Spatafora J.W."/>
            <person name="Turgeon B.G."/>
            <person name="de Wit P.J.G.M."/>
            <person name="Zhong S."/>
            <person name="Goodwin S.B."/>
            <person name="Grigoriev I.V."/>
        </authorList>
    </citation>
    <scope>NUCLEOTIDE SEQUENCE [LARGE SCALE GENOMIC DNA]</scope>
    <source>
        <strain evidence="3">NZE10 / CBS 128990</strain>
    </source>
</reference>
<protein>
    <recommendedName>
        <fullName evidence="4">CENP-V/GFA domain-containing protein</fullName>
    </recommendedName>
</protein>
<feature type="region of interest" description="Disordered" evidence="1">
    <location>
        <begin position="69"/>
        <end position="90"/>
    </location>
</feature>
<feature type="region of interest" description="Disordered" evidence="1">
    <location>
        <begin position="254"/>
        <end position="278"/>
    </location>
</feature>
<name>N1PTA1_DOTSN</name>
<dbReference type="Proteomes" id="UP000016933">
    <property type="component" value="Unassembled WGS sequence"/>
</dbReference>
<proteinExistence type="predicted"/>
<dbReference type="Gene3D" id="3.90.1590.10">
    <property type="entry name" value="glutathione-dependent formaldehyde- activating enzyme (gfa)"/>
    <property type="match status" value="1"/>
</dbReference>
<keyword evidence="3" id="KW-1185">Reference proteome</keyword>
<gene>
    <name evidence="2" type="ORF">DOTSEDRAFT_70635</name>
</gene>
<organism evidence="2 3">
    <name type="scientific">Dothistroma septosporum (strain NZE10 / CBS 128990)</name>
    <name type="common">Red band needle blight fungus</name>
    <name type="synonym">Mycosphaerella pini</name>
    <dbReference type="NCBI Taxonomy" id="675120"/>
    <lineage>
        <taxon>Eukaryota</taxon>
        <taxon>Fungi</taxon>
        <taxon>Dikarya</taxon>
        <taxon>Ascomycota</taxon>
        <taxon>Pezizomycotina</taxon>
        <taxon>Dothideomycetes</taxon>
        <taxon>Dothideomycetidae</taxon>
        <taxon>Mycosphaerellales</taxon>
        <taxon>Mycosphaerellaceae</taxon>
        <taxon>Dothistroma</taxon>
    </lineage>
</organism>
<dbReference type="STRING" id="675120.N1PTA1"/>
<dbReference type="eggNOG" id="ENOG502SPQT">
    <property type="taxonomic scope" value="Eukaryota"/>
</dbReference>
<dbReference type="EMBL" id="KB446537">
    <property type="protein sequence ID" value="EME46696.1"/>
    <property type="molecule type" value="Genomic_DNA"/>
</dbReference>
<dbReference type="HOGENOM" id="CLU_098340_0_0_1"/>
<reference evidence="3" key="1">
    <citation type="journal article" date="2012" name="PLoS Genet.">
        <title>The genomes of the fungal plant pathogens Cladosporium fulvum and Dothistroma septosporum reveal adaptation to different hosts and lifestyles but also signatures of common ancestry.</title>
        <authorList>
            <person name="de Wit P.J.G.M."/>
            <person name="van der Burgt A."/>
            <person name="Oekmen B."/>
            <person name="Stergiopoulos I."/>
            <person name="Abd-Elsalam K.A."/>
            <person name="Aerts A.L."/>
            <person name="Bahkali A.H."/>
            <person name="Beenen H.G."/>
            <person name="Chettri P."/>
            <person name="Cox M.P."/>
            <person name="Datema E."/>
            <person name="de Vries R.P."/>
            <person name="Dhillon B."/>
            <person name="Ganley A.R."/>
            <person name="Griffiths S.A."/>
            <person name="Guo Y."/>
            <person name="Hamelin R.C."/>
            <person name="Henrissat B."/>
            <person name="Kabir M.S."/>
            <person name="Jashni M.K."/>
            <person name="Kema G."/>
            <person name="Klaubauf S."/>
            <person name="Lapidus A."/>
            <person name="Levasseur A."/>
            <person name="Lindquist E."/>
            <person name="Mehrabi R."/>
            <person name="Ohm R.A."/>
            <person name="Owen T.J."/>
            <person name="Salamov A."/>
            <person name="Schwelm A."/>
            <person name="Schijlen E."/>
            <person name="Sun H."/>
            <person name="van den Burg H.A."/>
            <person name="van Ham R.C.H.J."/>
            <person name="Zhang S."/>
            <person name="Goodwin S.B."/>
            <person name="Grigoriev I.V."/>
            <person name="Collemare J."/>
            <person name="Bradshaw R.E."/>
        </authorList>
    </citation>
    <scope>NUCLEOTIDE SEQUENCE [LARGE SCALE GENOMIC DNA]</scope>
    <source>
        <strain evidence="3">NZE10 / CBS 128990</strain>
    </source>
</reference>
<evidence type="ECO:0008006" key="4">
    <source>
        <dbReference type="Google" id="ProtNLM"/>
    </source>
</evidence>
<evidence type="ECO:0000256" key="1">
    <source>
        <dbReference type="SAM" id="MobiDB-lite"/>
    </source>
</evidence>
<accession>N1PTA1</accession>
<dbReference type="AlphaFoldDB" id="N1PTA1"/>
<dbReference type="OMA" id="PWFEEMI"/>
<evidence type="ECO:0000313" key="2">
    <source>
        <dbReference type="EMBL" id="EME46696.1"/>
    </source>
</evidence>
<dbReference type="OrthoDB" id="3907216at2759"/>